<dbReference type="SUPFAM" id="SSF48264">
    <property type="entry name" value="Cytochrome P450"/>
    <property type="match status" value="1"/>
</dbReference>
<dbReference type="InterPro" id="IPR002401">
    <property type="entry name" value="Cyt_P450_E_grp-I"/>
</dbReference>
<keyword evidence="5 13" id="KW-0349">Heme</keyword>
<evidence type="ECO:0000313" key="15">
    <source>
        <dbReference type="EMBL" id="KRT81795.1"/>
    </source>
</evidence>
<dbReference type="GO" id="GO:0020037">
    <property type="term" value="F:heme binding"/>
    <property type="evidence" value="ECO:0007669"/>
    <property type="project" value="InterPro"/>
</dbReference>
<accession>A0A0T6B2W8</accession>
<dbReference type="InterPro" id="IPR036396">
    <property type="entry name" value="Cyt_P450_sf"/>
</dbReference>
<name>A0A0T6B2W8_9SCAR</name>
<dbReference type="PRINTS" id="PR00385">
    <property type="entry name" value="P450"/>
</dbReference>
<dbReference type="Proteomes" id="UP000051574">
    <property type="component" value="Unassembled WGS sequence"/>
</dbReference>
<proteinExistence type="inferred from homology"/>
<dbReference type="InterPro" id="IPR050476">
    <property type="entry name" value="Insect_CytP450_Detox"/>
</dbReference>
<comment type="cofactor">
    <cofactor evidence="1 13">
        <name>heme</name>
        <dbReference type="ChEBI" id="CHEBI:30413"/>
    </cofactor>
</comment>
<evidence type="ECO:0000256" key="10">
    <source>
        <dbReference type="ARBA" id="ARBA00023004"/>
    </source>
</evidence>
<dbReference type="GO" id="GO:0005506">
    <property type="term" value="F:iron ion binding"/>
    <property type="evidence" value="ECO:0007669"/>
    <property type="project" value="InterPro"/>
</dbReference>
<sequence>IYLVHATLISLNMLAFIALIITLVSVCAWSYHYLTYWQKKGVKTISESSLKNAWDILRFKTFIWKLMDDLYWRYDDKYRGFFMLENPAFFVKDLDLINRILVKDFEYFPDRTLGRNPADDHLGAHILFLTRGFVWKFMRSKMTQAYSTSRINLQIPLMEKVAKEFCEYIADRQSQMIDIKEAAAQYSTDVICLSAYGIPGNSFTDQKDNYRTVTAKIFSPAWSRAFAFNLHYVAPRFLKLFSLTFLDKSVNKRLKNTYAEQIDMKMKIGESQHDFLDFLIELSKKETDPRFRIDHNAMVSQAAQYFLAGFETIGSTFSYIIYELAKHEDCQTRLREEIETVLSNYNGTINSGALKEMVYLEMVLRETMRMYPILPFLDRKVAKDYQIPNTDIILKKGTNVYISTIGMHMDPKYFPEPHKFDPGRFTPENKRNIEPFTYLPIGAGPRICIGARYGFTTIKVGVIHLIKNFEVSTCSGTPEKIEYVSSFVLVPSKPINVVFTKI</sequence>
<keyword evidence="14" id="KW-0812">Transmembrane</keyword>
<evidence type="ECO:0000256" key="14">
    <source>
        <dbReference type="SAM" id="Phobius"/>
    </source>
</evidence>
<comment type="subcellular location">
    <subcellularLocation>
        <location evidence="3">Endoplasmic reticulum membrane</location>
        <topology evidence="3">Peripheral membrane protein</topology>
    </subcellularLocation>
    <subcellularLocation>
        <location evidence="2">Microsome membrane</location>
        <topology evidence="2">Peripheral membrane protein</topology>
    </subcellularLocation>
</comment>
<keyword evidence="12 14" id="KW-0472">Membrane</keyword>
<evidence type="ECO:0000256" key="12">
    <source>
        <dbReference type="ARBA" id="ARBA00023136"/>
    </source>
</evidence>
<feature type="non-terminal residue" evidence="15">
    <location>
        <position position="1"/>
    </location>
</feature>
<feature type="transmembrane region" description="Helical" evidence="14">
    <location>
        <begin position="13"/>
        <end position="34"/>
    </location>
</feature>
<keyword evidence="14" id="KW-1133">Transmembrane helix</keyword>
<keyword evidence="11" id="KW-0503">Monooxygenase</keyword>
<keyword evidence="9" id="KW-0560">Oxidoreductase</keyword>
<organism evidence="15 16">
    <name type="scientific">Oryctes borbonicus</name>
    <dbReference type="NCBI Taxonomy" id="1629725"/>
    <lineage>
        <taxon>Eukaryota</taxon>
        <taxon>Metazoa</taxon>
        <taxon>Ecdysozoa</taxon>
        <taxon>Arthropoda</taxon>
        <taxon>Hexapoda</taxon>
        <taxon>Insecta</taxon>
        <taxon>Pterygota</taxon>
        <taxon>Neoptera</taxon>
        <taxon>Endopterygota</taxon>
        <taxon>Coleoptera</taxon>
        <taxon>Polyphaga</taxon>
        <taxon>Scarabaeiformia</taxon>
        <taxon>Scarabaeidae</taxon>
        <taxon>Dynastinae</taxon>
        <taxon>Oryctes</taxon>
    </lineage>
</organism>
<evidence type="ECO:0000256" key="13">
    <source>
        <dbReference type="PIRSR" id="PIRSR602401-1"/>
    </source>
</evidence>
<protein>
    <submittedName>
        <fullName evidence="15">Cytochrome P450</fullName>
    </submittedName>
</protein>
<dbReference type="InterPro" id="IPR001128">
    <property type="entry name" value="Cyt_P450"/>
</dbReference>
<dbReference type="PANTHER" id="PTHR24292:SF45">
    <property type="entry name" value="CYTOCHROME P450 6G1-RELATED"/>
    <property type="match status" value="1"/>
</dbReference>
<gene>
    <name evidence="15" type="ORF">AMK59_6069</name>
</gene>
<dbReference type="EMBL" id="LJIG01016040">
    <property type="protein sequence ID" value="KRT81795.1"/>
    <property type="molecule type" value="Genomic_DNA"/>
</dbReference>
<keyword evidence="10 13" id="KW-0408">Iron</keyword>
<evidence type="ECO:0000313" key="16">
    <source>
        <dbReference type="Proteomes" id="UP000051574"/>
    </source>
</evidence>
<evidence type="ECO:0000256" key="6">
    <source>
        <dbReference type="ARBA" id="ARBA00022723"/>
    </source>
</evidence>
<dbReference type="PANTHER" id="PTHR24292">
    <property type="entry name" value="CYTOCHROME P450"/>
    <property type="match status" value="1"/>
</dbReference>
<evidence type="ECO:0000256" key="9">
    <source>
        <dbReference type="ARBA" id="ARBA00023002"/>
    </source>
</evidence>
<comment type="caution">
    <text evidence="15">The sequence shown here is derived from an EMBL/GenBank/DDBJ whole genome shotgun (WGS) entry which is preliminary data.</text>
</comment>
<keyword evidence="16" id="KW-1185">Reference proteome</keyword>
<evidence type="ECO:0000256" key="4">
    <source>
        <dbReference type="ARBA" id="ARBA00010617"/>
    </source>
</evidence>
<dbReference type="PRINTS" id="PR00463">
    <property type="entry name" value="EP450I"/>
</dbReference>
<comment type="similarity">
    <text evidence="4">Belongs to the cytochrome P450 family.</text>
</comment>
<dbReference type="GO" id="GO:0004497">
    <property type="term" value="F:monooxygenase activity"/>
    <property type="evidence" value="ECO:0007669"/>
    <property type="project" value="UniProtKB-KW"/>
</dbReference>
<keyword evidence="7" id="KW-0256">Endoplasmic reticulum</keyword>
<dbReference type="Gene3D" id="1.10.630.10">
    <property type="entry name" value="Cytochrome P450"/>
    <property type="match status" value="1"/>
</dbReference>
<dbReference type="GO" id="GO:0005789">
    <property type="term" value="C:endoplasmic reticulum membrane"/>
    <property type="evidence" value="ECO:0007669"/>
    <property type="project" value="UniProtKB-SubCell"/>
</dbReference>
<evidence type="ECO:0000256" key="11">
    <source>
        <dbReference type="ARBA" id="ARBA00023033"/>
    </source>
</evidence>
<dbReference type="CDD" id="cd11056">
    <property type="entry name" value="CYP6-like"/>
    <property type="match status" value="1"/>
</dbReference>
<dbReference type="OrthoDB" id="2789670at2759"/>
<dbReference type="Pfam" id="PF00067">
    <property type="entry name" value="p450"/>
    <property type="match status" value="1"/>
</dbReference>
<evidence type="ECO:0000256" key="1">
    <source>
        <dbReference type="ARBA" id="ARBA00001971"/>
    </source>
</evidence>
<keyword evidence="8" id="KW-0492">Microsome</keyword>
<dbReference type="GO" id="GO:0016705">
    <property type="term" value="F:oxidoreductase activity, acting on paired donors, with incorporation or reduction of molecular oxygen"/>
    <property type="evidence" value="ECO:0007669"/>
    <property type="project" value="InterPro"/>
</dbReference>
<keyword evidence="6 13" id="KW-0479">Metal-binding</keyword>
<evidence type="ECO:0000256" key="8">
    <source>
        <dbReference type="ARBA" id="ARBA00022848"/>
    </source>
</evidence>
<evidence type="ECO:0000256" key="5">
    <source>
        <dbReference type="ARBA" id="ARBA00022617"/>
    </source>
</evidence>
<dbReference type="FunFam" id="1.10.630.10:FF:000042">
    <property type="entry name" value="Cytochrome P450"/>
    <property type="match status" value="1"/>
</dbReference>
<evidence type="ECO:0000256" key="7">
    <source>
        <dbReference type="ARBA" id="ARBA00022824"/>
    </source>
</evidence>
<feature type="binding site" description="axial binding residue" evidence="13">
    <location>
        <position position="448"/>
    </location>
    <ligand>
        <name>heme</name>
        <dbReference type="ChEBI" id="CHEBI:30413"/>
    </ligand>
    <ligandPart>
        <name>Fe</name>
        <dbReference type="ChEBI" id="CHEBI:18248"/>
    </ligandPart>
</feature>
<dbReference type="AlphaFoldDB" id="A0A0T6B2W8"/>
<reference evidence="15 16" key="1">
    <citation type="submission" date="2015-09" db="EMBL/GenBank/DDBJ databases">
        <title>Draft genome of the scarab beetle Oryctes borbonicus.</title>
        <authorList>
            <person name="Meyer J.M."/>
            <person name="Markov G.V."/>
            <person name="Baskaran P."/>
            <person name="Herrmann M."/>
            <person name="Sommer R.J."/>
            <person name="Roedelsperger C."/>
        </authorList>
    </citation>
    <scope>NUCLEOTIDE SEQUENCE [LARGE SCALE GENOMIC DNA]</scope>
    <source>
        <strain evidence="15">OB123</strain>
        <tissue evidence="15">Whole animal</tissue>
    </source>
</reference>
<evidence type="ECO:0000256" key="2">
    <source>
        <dbReference type="ARBA" id="ARBA00004174"/>
    </source>
</evidence>
<evidence type="ECO:0000256" key="3">
    <source>
        <dbReference type="ARBA" id="ARBA00004406"/>
    </source>
</evidence>